<dbReference type="Gene3D" id="3.40.50.720">
    <property type="entry name" value="NAD(P)-binding Rossmann-like Domain"/>
    <property type="match status" value="1"/>
</dbReference>
<gene>
    <name evidence="5" type="ORF">DKG74_15390</name>
</gene>
<dbReference type="InterPro" id="IPR020904">
    <property type="entry name" value="Sc_DH/Rdtase_CS"/>
</dbReference>
<dbReference type="SUPFAM" id="SSF51735">
    <property type="entry name" value="NAD(P)-binding Rossmann-fold domains"/>
    <property type="match status" value="1"/>
</dbReference>
<dbReference type="SMART" id="SM00822">
    <property type="entry name" value="PKS_KR"/>
    <property type="match status" value="1"/>
</dbReference>
<dbReference type="InterPro" id="IPR057326">
    <property type="entry name" value="KR_dom"/>
</dbReference>
<accession>A0A317DZZ1</accession>
<keyword evidence="6" id="KW-1185">Reference proteome</keyword>
<feature type="domain" description="Ketoreductase" evidence="4">
    <location>
        <begin position="6"/>
        <end position="200"/>
    </location>
</feature>
<dbReference type="PRINTS" id="PR00080">
    <property type="entry name" value="SDRFAMILY"/>
</dbReference>
<dbReference type="NCBIfam" id="NF005861">
    <property type="entry name" value="PRK07791.1"/>
    <property type="match status" value="1"/>
</dbReference>
<evidence type="ECO:0000256" key="1">
    <source>
        <dbReference type="ARBA" id="ARBA00006484"/>
    </source>
</evidence>
<proteinExistence type="inferred from homology"/>
<dbReference type="PANTHER" id="PTHR45024">
    <property type="entry name" value="DEHYDROGENASES, SHORT CHAIN"/>
    <property type="match status" value="1"/>
</dbReference>
<organism evidence="5 6">
    <name type="scientific">Zavarzinia aquatilis</name>
    <dbReference type="NCBI Taxonomy" id="2211142"/>
    <lineage>
        <taxon>Bacteria</taxon>
        <taxon>Pseudomonadati</taxon>
        <taxon>Pseudomonadota</taxon>
        <taxon>Alphaproteobacteria</taxon>
        <taxon>Rhodospirillales</taxon>
        <taxon>Zavarziniaceae</taxon>
        <taxon>Zavarzinia</taxon>
    </lineage>
</organism>
<dbReference type="PROSITE" id="PS00061">
    <property type="entry name" value="ADH_SHORT"/>
    <property type="match status" value="1"/>
</dbReference>
<evidence type="ECO:0000259" key="4">
    <source>
        <dbReference type="SMART" id="SM00822"/>
    </source>
</evidence>
<dbReference type="Proteomes" id="UP000245461">
    <property type="component" value="Unassembled WGS sequence"/>
</dbReference>
<dbReference type="InterPro" id="IPR036291">
    <property type="entry name" value="NAD(P)-bd_dom_sf"/>
</dbReference>
<dbReference type="PANTHER" id="PTHR45024:SF2">
    <property type="entry name" value="SCP2 DOMAIN-CONTAINING PROTEIN"/>
    <property type="match status" value="1"/>
</dbReference>
<evidence type="ECO:0000313" key="5">
    <source>
        <dbReference type="EMBL" id="PWR20387.1"/>
    </source>
</evidence>
<dbReference type="OrthoDB" id="9804774at2"/>
<dbReference type="GO" id="GO:0016491">
    <property type="term" value="F:oxidoreductase activity"/>
    <property type="evidence" value="ECO:0007669"/>
    <property type="project" value="UniProtKB-KW"/>
</dbReference>
<dbReference type="InterPro" id="IPR002347">
    <property type="entry name" value="SDR_fam"/>
</dbReference>
<dbReference type="FunFam" id="3.40.50.720:FF:000446">
    <property type="entry name" value="Short chain dehydrogenase"/>
    <property type="match status" value="1"/>
</dbReference>
<comment type="caution">
    <text evidence="5">The sequence shown here is derived from an EMBL/GenBank/DDBJ whole genome shotgun (WGS) entry which is preliminary data.</text>
</comment>
<evidence type="ECO:0000256" key="2">
    <source>
        <dbReference type="ARBA" id="ARBA00023002"/>
    </source>
</evidence>
<protein>
    <submittedName>
        <fullName evidence="5">Short-chain dehydrogenase</fullName>
    </submittedName>
</protein>
<evidence type="ECO:0000256" key="3">
    <source>
        <dbReference type="RuleBase" id="RU000363"/>
    </source>
</evidence>
<reference evidence="5 6" key="1">
    <citation type="submission" date="2018-05" db="EMBL/GenBank/DDBJ databases">
        <title>Zavarzinia sp. HR-AS.</title>
        <authorList>
            <person name="Lee Y."/>
            <person name="Jeon C.O."/>
        </authorList>
    </citation>
    <scope>NUCLEOTIDE SEQUENCE [LARGE SCALE GENOMIC DNA]</scope>
    <source>
        <strain evidence="5 6">HR-AS</strain>
    </source>
</reference>
<sequence length="299" mass="31307">MICRDRIVAVTGGARGLGREYVLEFVRQGAKVVVNDLGVSRDGHGGGSDAADELVAEIRAMGGEAVANYADVADWEGSGSIIRTAVESFGGLDVIVNNAGFLRDRMFANATVDEWDAVMRVHLRGHFCVGNHAARYWRDRQKAGQPVDARIINTSSGAGLQGSIGQAAYSAAKGGIASLTLVQAAELRRYGVTANALAPAARTRMTEEAFGDAMKAPDSGFDANDPGNVAPLVAWLGSAASAHVTGRVFEVSGGRLCLADGWRDGPEVDKGARWDPAEVGSAIDDLLARAAPVKKVWGS</sequence>
<dbReference type="Pfam" id="PF00106">
    <property type="entry name" value="adh_short"/>
    <property type="match status" value="1"/>
</dbReference>
<dbReference type="PRINTS" id="PR00081">
    <property type="entry name" value="GDHRDH"/>
</dbReference>
<evidence type="ECO:0000313" key="6">
    <source>
        <dbReference type="Proteomes" id="UP000245461"/>
    </source>
</evidence>
<name>A0A317DZZ1_9PROT</name>
<dbReference type="AlphaFoldDB" id="A0A317DZZ1"/>
<dbReference type="RefSeq" id="WP_109907061.1">
    <property type="nucleotide sequence ID" value="NZ_QGLE01000009.1"/>
</dbReference>
<dbReference type="EMBL" id="QGLE01000009">
    <property type="protein sequence ID" value="PWR20387.1"/>
    <property type="molecule type" value="Genomic_DNA"/>
</dbReference>
<keyword evidence="2" id="KW-0560">Oxidoreductase</keyword>
<comment type="similarity">
    <text evidence="1 3">Belongs to the short-chain dehydrogenases/reductases (SDR) family.</text>
</comment>
<dbReference type="InterPro" id="IPR051687">
    <property type="entry name" value="Peroxisomal_Beta-Oxidation"/>
</dbReference>